<gene>
    <name evidence="3" type="ORF">Q5H93_03705</name>
</gene>
<organism evidence="3 4">
    <name type="scientific">Hymenobacter aranciens</name>
    <dbReference type="NCBI Taxonomy" id="3063996"/>
    <lineage>
        <taxon>Bacteria</taxon>
        <taxon>Pseudomonadati</taxon>
        <taxon>Bacteroidota</taxon>
        <taxon>Cytophagia</taxon>
        <taxon>Cytophagales</taxon>
        <taxon>Hymenobacteraceae</taxon>
        <taxon>Hymenobacter</taxon>
    </lineage>
</organism>
<feature type="chain" id="PRO_5046352267" evidence="1">
    <location>
        <begin position="22"/>
        <end position="715"/>
    </location>
</feature>
<accession>A0ABT9B6D3</accession>
<dbReference type="NCBIfam" id="TIGR04183">
    <property type="entry name" value="Por_Secre_tail"/>
    <property type="match status" value="1"/>
</dbReference>
<protein>
    <submittedName>
        <fullName evidence="3">T9SS type A sorting domain-containing protein</fullName>
    </submittedName>
</protein>
<proteinExistence type="predicted"/>
<evidence type="ECO:0000313" key="4">
    <source>
        <dbReference type="Proteomes" id="UP001176429"/>
    </source>
</evidence>
<name>A0ABT9B6D3_9BACT</name>
<evidence type="ECO:0000256" key="1">
    <source>
        <dbReference type="SAM" id="SignalP"/>
    </source>
</evidence>
<evidence type="ECO:0000259" key="2">
    <source>
        <dbReference type="Pfam" id="PF18962"/>
    </source>
</evidence>
<dbReference type="Proteomes" id="UP001176429">
    <property type="component" value="Unassembled WGS sequence"/>
</dbReference>
<keyword evidence="4" id="KW-1185">Reference proteome</keyword>
<keyword evidence="1" id="KW-0732">Signal</keyword>
<reference evidence="3" key="1">
    <citation type="submission" date="2023-07" db="EMBL/GenBank/DDBJ databases">
        <authorList>
            <person name="Kim M.K."/>
        </authorList>
    </citation>
    <scope>NUCLEOTIDE SEQUENCE</scope>
    <source>
        <strain evidence="3">ASUV-10-1</strain>
    </source>
</reference>
<feature type="domain" description="Secretion system C-terminal sorting" evidence="2">
    <location>
        <begin position="638"/>
        <end position="713"/>
    </location>
</feature>
<sequence length="715" mass="72291">MKHLFLCLLAALLLGAGPAWALTPLSNVVVTNGQTTTFTGAAVAADNNYYSYIEIQSGGTGVFNDAEYVSQLLVRTGGTLVFGSLGQVRTPGVTASEPPTPSITLEPGAAVQLATPAGLPFAQGDYFTNSSGGNIPSTAYTLTLSPDARYTFNGTTAQTTAAPAPRPSGGTAAASANGVALPATVGRLTLSNSAGLTLVNSTGVSQELHLTNGQLTLGSGATLTLLSSAAGTALAENQGGGTLLGPLTVQRYIDGSRNAGVGYRHLSAPLGGTTVASFANGSFTPRVNPAYNTNPAAVPAASFPTVFSYREARVGGAVGPVGFDQGWESPNALSDFLSLGLGYTVHTPAGGTMSFTGSLATATINRTGLGHTAAGGYHLLGNPYPAPLDWDLTAAATTGMNRTLYVFKSTGPYTGFYTTYLPSAPTGANTGSRTVPVGQGFFVYNPTLGTTGQVSFLPSQAYTSVDAAAAPAVQRSTADLRPYLRLTLHDAAATQQHETLVYFDPAATAGLDNDFDSPFLPGPGQPLSLSTELAGQQYSTNGLPALGTTDVTVPLRLSATAAGLYQLQVAALAHLPAGTRAYLLDATAGTRQELTATSTIGVALPAGQPVAGRYSLLFSSAAAPLASAPAALAALASLYPNPASGTATLRLPAALRAGQPTTVRVLDALGRVVATATQPAAAAEFTLPLTGLAPGTYTVQAQAAGGTVARRLTVQ</sequence>
<dbReference type="InterPro" id="IPR026444">
    <property type="entry name" value="Secre_tail"/>
</dbReference>
<evidence type="ECO:0000313" key="3">
    <source>
        <dbReference type="EMBL" id="MDO7873825.1"/>
    </source>
</evidence>
<dbReference type="EMBL" id="JAUQSY010000002">
    <property type="protein sequence ID" value="MDO7873825.1"/>
    <property type="molecule type" value="Genomic_DNA"/>
</dbReference>
<dbReference type="Pfam" id="PF18962">
    <property type="entry name" value="Por_Secre_tail"/>
    <property type="match status" value="1"/>
</dbReference>
<feature type="signal peptide" evidence="1">
    <location>
        <begin position="1"/>
        <end position="21"/>
    </location>
</feature>
<dbReference type="RefSeq" id="WP_305005138.1">
    <property type="nucleotide sequence ID" value="NZ_JAUQSY010000002.1"/>
</dbReference>
<comment type="caution">
    <text evidence="3">The sequence shown here is derived from an EMBL/GenBank/DDBJ whole genome shotgun (WGS) entry which is preliminary data.</text>
</comment>